<dbReference type="InterPro" id="IPR034660">
    <property type="entry name" value="DinB/YfiT-like"/>
</dbReference>
<dbReference type="EMBL" id="JBHRSA010000046">
    <property type="protein sequence ID" value="MFC3041132.1"/>
    <property type="molecule type" value="Genomic_DNA"/>
</dbReference>
<comment type="caution">
    <text evidence="2">The sequence shown here is derived from an EMBL/GenBank/DDBJ whole genome shotgun (WGS) entry which is preliminary data.</text>
</comment>
<dbReference type="SUPFAM" id="SSF109854">
    <property type="entry name" value="DinB/YfiT-like putative metalloenzymes"/>
    <property type="match status" value="1"/>
</dbReference>
<dbReference type="Gene3D" id="1.20.120.450">
    <property type="entry name" value="dinb family like domain"/>
    <property type="match status" value="1"/>
</dbReference>
<evidence type="ECO:0000313" key="3">
    <source>
        <dbReference type="Proteomes" id="UP001595279"/>
    </source>
</evidence>
<organism evidence="2 3">
    <name type="scientific">Virgibacillus xinjiangensis</name>
    <dbReference type="NCBI Taxonomy" id="393090"/>
    <lineage>
        <taxon>Bacteria</taxon>
        <taxon>Bacillati</taxon>
        <taxon>Bacillota</taxon>
        <taxon>Bacilli</taxon>
        <taxon>Bacillales</taxon>
        <taxon>Bacillaceae</taxon>
        <taxon>Virgibacillus</taxon>
    </lineage>
</organism>
<reference evidence="3" key="1">
    <citation type="journal article" date="2019" name="Int. J. Syst. Evol. Microbiol.">
        <title>The Global Catalogue of Microorganisms (GCM) 10K type strain sequencing project: providing services to taxonomists for standard genome sequencing and annotation.</title>
        <authorList>
            <consortium name="The Broad Institute Genomics Platform"/>
            <consortium name="The Broad Institute Genome Sequencing Center for Infectious Disease"/>
            <person name="Wu L."/>
            <person name="Ma J."/>
        </authorList>
    </citation>
    <scope>NUCLEOTIDE SEQUENCE [LARGE SCALE GENOMIC DNA]</scope>
    <source>
        <strain evidence="3">KCTC 13128</strain>
    </source>
</reference>
<dbReference type="Pfam" id="PF12867">
    <property type="entry name" value="DinB_2"/>
    <property type="match status" value="1"/>
</dbReference>
<accession>A0ABV7CXS2</accession>
<proteinExistence type="predicted"/>
<name>A0ABV7CXS2_9BACI</name>
<dbReference type="RefSeq" id="WP_390273250.1">
    <property type="nucleotide sequence ID" value="NZ_JBHRSA010000046.1"/>
</dbReference>
<evidence type="ECO:0000313" key="2">
    <source>
        <dbReference type="EMBL" id="MFC3041132.1"/>
    </source>
</evidence>
<gene>
    <name evidence="2" type="ORF">ACFOGI_12865</name>
</gene>
<feature type="domain" description="DinB-like" evidence="1">
    <location>
        <begin position="10"/>
        <end position="146"/>
    </location>
</feature>
<keyword evidence="3" id="KW-1185">Reference proteome</keyword>
<sequence>MMEQLLFDHMEKVRKITLQSISRIPEEAADHIPEGFRNNIRWNFGHIAFIQEKLAYGVLGEETKIPDRFAGFFAPGTSPSDWEGKPPSLEEIEQVLTEQLERIKGTHHGRVEDELPEPFTNSAGITFSTAGETLMFNSFHEGMHLEAVKQIYRQWKLQSQRK</sequence>
<dbReference type="InterPro" id="IPR024775">
    <property type="entry name" value="DinB-like"/>
</dbReference>
<protein>
    <submittedName>
        <fullName evidence="2">DinB family protein</fullName>
    </submittedName>
</protein>
<evidence type="ECO:0000259" key="1">
    <source>
        <dbReference type="Pfam" id="PF12867"/>
    </source>
</evidence>
<dbReference type="Proteomes" id="UP001595279">
    <property type="component" value="Unassembled WGS sequence"/>
</dbReference>